<name>A0A9D1VCS6_9BACT</name>
<organism evidence="1 2">
    <name type="scientific">Candidatus Akkermansia intestinigallinarum</name>
    <dbReference type="NCBI Taxonomy" id="2838431"/>
    <lineage>
        <taxon>Bacteria</taxon>
        <taxon>Pseudomonadati</taxon>
        <taxon>Verrucomicrobiota</taxon>
        <taxon>Verrucomicrobiia</taxon>
        <taxon>Verrucomicrobiales</taxon>
        <taxon>Akkermansiaceae</taxon>
        <taxon>Akkermansia</taxon>
    </lineage>
</organism>
<comment type="caution">
    <text evidence="1">The sequence shown here is derived from an EMBL/GenBank/DDBJ whole genome shotgun (WGS) entry which is preliminary data.</text>
</comment>
<sequence length="301" mass="32663">MYQNASTYNSYLTELAQAAYADEKAGIGALLFPAVKVPTAIGSYKKRDIDAAFRSYDTLLARGNSAKAIDVNATEAYYSVKPHGLKVSTWRFDIDQESGNEERESNLQDLMSSQLISREAEAVRIFKAGITVTSGAGNWSSATADPVAELNALILQIHKAIGRMPTHLVIGLKAWGMLQTNAKMLTRIGGIGVDVTIERVRAMLVYPGLEIVIASLPYQAAARGTTGDMEYIAGSDVFCFYTQDAPTRNDMSVAKDFTLSPGGPEVLSHDNNDTMETIDTLYWSSDRQVTCPAAGARLEIT</sequence>
<dbReference type="Proteomes" id="UP000823964">
    <property type="component" value="Unassembled WGS sequence"/>
</dbReference>
<dbReference type="AlphaFoldDB" id="A0A9D1VCS6"/>
<reference evidence="1" key="1">
    <citation type="journal article" date="2021" name="PeerJ">
        <title>Extensive microbial diversity within the chicken gut microbiome revealed by metagenomics and culture.</title>
        <authorList>
            <person name="Gilroy R."/>
            <person name="Ravi A."/>
            <person name="Getino M."/>
            <person name="Pursley I."/>
            <person name="Horton D.L."/>
            <person name="Alikhan N.F."/>
            <person name="Baker D."/>
            <person name="Gharbi K."/>
            <person name="Hall N."/>
            <person name="Watson M."/>
            <person name="Adriaenssens E.M."/>
            <person name="Foster-Nyarko E."/>
            <person name="Jarju S."/>
            <person name="Secka A."/>
            <person name="Antonio M."/>
            <person name="Oren A."/>
            <person name="Chaudhuri R.R."/>
            <person name="La Ragione R."/>
            <person name="Hildebrand F."/>
            <person name="Pallen M.J."/>
        </authorList>
    </citation>
    <scope>NUCLEOTIDE SEQUENCE</scope>
    <source>
        <strain evidence="1">14975</strain>
    </source>
</reference>
<dbReference type="Gene3D" id="3.90.1690.10">
    <property type="entry name" value="phage-related protein like domain"/>
    <property type="match status" value="1"/>
</dbReference>
<dbReference type="EMBL" id="DXFQ01000158">
    <property type="protein sequence ID" value="HIX20592.1"/>
    <property type="molecule type" value="Genomic_DNA"/>
</dbReference>
<protein>
    <recommendedName>
        <fullName evidence="3">Phage major capsid protein</fullName>
    </recommendedName>
</protein>
<evidence type="ECO:0000313" key="2">
    <source>
        <dbReference type="Proteomes" id="UP000823964"/>
    </source>
</evidence>
<evidence type="ECO:0008006" key="3">
    <source>
        <dbReference type="Google" id="ProtNLM"/>
    </source>
</evidence>
<proteinExistence type="predicted"/>
<reference evidence="1" key="2">
    <citation type="submission" date="2021-04" db="EMBL/GenBank/DDBJ databases">
        <authorList>
            <person name="Gilroy R."/>
        </authorList>
    </citation>
    <scope>NUCLEOTIDE SEQUENCE</scope>
    <source>
        <strain evidence="1">14975</strain>
    </source>
</reference>
<accession>A0A9D1VCS6</accession>
<dbReference type="InterPro" id="IPR053738">
    <property type="entry name" value="Lambda_capsid_assembly"/>
</dbReference>
<evidence type="ECO:0000313" key="1">
    <source>
        <dbReference type="EMBL" id="HIX20592.1"/>
    </source>
</evidence>
<gene>
    <name evidence="1" type="ORF">H9862_08350</name>
</gene>